<keyword evidence="8" id="KW-0800">Toxin</keyword>
<comment type="function">
    <text evidence="8">Toxic component of a toxin-antitoxin (TA) system. An RNase.</text>
</comment>
<dbReference type="GO" id="GO:0016787">
    <property type="term" value="F:hydrolase activity"/>
    <property type="evidence" value="ECO:0007669"/>
    <property type="project" value="UniProtKB-KW"/>
</dbReference>
<dbReference type="GO" id="GO:0090729">
    <property type="term" value="F:toxin activity"/>
    <property type="evidence" value="ECO:0007669"/>
    <property type="project" value="UniProtKB-KW"/>
</dbReference>
<keyword evidence="6 8" id="KW-0460">Magnesium</keyword>
<proteinExistence type="inferred from homology"/>
<dbReference type="GO" id="GO:0000287">
    <property type="term" value="F:magnesium ion binding"/>
    <property type="evidence" value="ECO:0007669"/>
    <property type="project" value="UniProtKB-UniRule"/>
</dbReference>
<dbReference type="InterPro" id="IPR050556">
    <property type="entry name" value="Type_II_TA_system_RNase"/>
</dbReference>
<dbReference type="InterPro" id="IPR022907">
    <property type="entry name" value="VapC_family"/>
</dbReference>
<organism evidence="10 11">
    <name type="scientific">Aureimonas phyllosphaerae</name>
    <dbReference type="NCBI Taxonomy" id="1166078"/>
    <lineage>
        <taxon>Bacteria</taxon>
        <taxon>Pseudomonadati</taxon>
        <taxon>Pseudomonadota</taxon>
        <taxon>Alphaproteobacteria</taxon>
        <taxon>Hyphomicrobiales</taxon>
        <taxon>Aurantimonadaceae</taxon>
        <taxon>Aureimonas</taxon>
    </lineage>
</organism>
<dbReference type="CDD" id="cd09871">
    <property type="entry name" value="PIN_MtVapC28-VapC30-like"/>
    <property type="match status" value="1"/>
</dbReference>
<reference evidence="10 11" key="1">
    <citation type="submission" date="2020-08" db="EMBL/GenBank/DDBJ databases">
        <title>Genomic Encyclopedia of Type Strains, Phase IV (KMG-IV): sequencing the most valuable type-strain genomes for metagenomic binning, comparative biology and taxonomic classification.</title>
        <authorList>
            <person name="Goeker M."/>
        </authorList>
    </citation>
    <scope>NUCLEOTIDE SEQUENCE [LARGE SCALE GENOMIC DNA]</scope>
    <source>
        <strain evidence="10 11">DSM 25024</strain>
    </source>
</reference>
<keyword evidence="3 8" id="KW-0540">Nuclease</keyword>
<keyword evidence="4 8" id="KW-0479">Metal-binding</keyword>
<dbReference type="Pfam" id="PF01850">
    <property type="entry name" value="PIN"/>
    <property type="match status" value="1"/>
</dbReference>
<protein>
    <recommendedName>
        <fullName evidence="8">Ribonuclease VapC</fullName>
        <shortName evidence="8">RNase VapC</shortName>
        <ecNumber evidence="8">3.1.-.-</ecNumber>
    </recommendedName>
    <alternativeName>
        <fullName evidence="8">Toxin VapC</fullName>
    </alternativeName>
</protein>
<evidence type="ECO:0000259" key="9">
    <source>
        <dbReference type="Pfam" id="PF01850"/>
    </source>
</evidence>
<dbReference type="Gene3D" id="3.40.50.1010">
    <property type="entry name" value="5'-nuclease"/>
    <property type="match status" value="1"/>
</dbReference>
<evidence type="ECO:0000256" key="1">
    <source>
        <dbReference type="ARBA" id="ARBA00001946"/>
    </source>
</evidence>
<keyword evidence="2 8" id="KW-1277">Toxin-antitoxin system</keyword>
<dbReference type="SUPFAM" id="SSF88723">
    <property type="entry name" value="PIN domain-like"/>
    <property type="match status" value="1"/>
</dbReference>
<gene>
    <name evidence="8" type="primary">vapC</name>
    <name evidence="10" type="ORF">GGR05_003680</name>
</gene>
<comment type="similarity">
    <text evidence="7 8">Belongs to the PINc/VapC protein family.</text>
</comment>
<dbReference type="Proteomes" id="UP000531216">
    <property type="component" value="Unassembled WGS sequence"/>
</dbReference>
<evidence type="ECO:0000313" key="10">
    <source>
        <dbReference type="EMBL" id="MBB3937514.1"/>
    </source>
</evidence>
<dbReference type="InterPro" id="IPR002716">
    <property type="entry name" value="PIN_dom"/>
</dbReference>
<comment type="caution">
    <text evidence="10">The sequence shown here is derived from an EMBL/GenBank/DDBJ whole genome shotgun (WGS) entry which is preliminary data.</text>
</comment>
<name>A0A7W6FVQ1_9HYPH</name>
<evidence type="ECO:0000256" key="7">
    <source>
        <dbReference type="ARBA" id="ARBA00038093"/>
    </source>
</evidence>
<feature type="binding site" evidence="8">
    <location>
        <position position="5"/>
    </location>
    <ligand>
        <name>Mg(2+)</name>
        <dbReference type="ChEBI" id="CHEBI:18420"/>
    </ligand>
</feature>
<evidence type="ECO:0000313" key="11">
    <source>
        <dbReference type="Proteomes" id="UP000531216"/>
    </source>
</evidence>
<dbReference type="PANTHER" id="PTHR33653:SF1">
    <property type="entry name" value="RIBONUCLEASE VAPC2"/>
    <property type="match status" value="1"/>
</dbReference>
<evidence type="ECO:0000256" key="8">
    <source>
        <dbReference type="HAMAP-Rule" id="MF_00265"/>
    </source>
</evidence>
<sequence length="135" mass="14498">MIVLDTSALIAILADEPEADAFSALLSEQREVSLSAGTAFEVDIVARGRWGQAGSVRMSALLEKAAVRIEPFDEGQRRVAAEAYSRYGRGSGHPARLNFGDCFSYALARALDAPLLFKGDDFIHTDVRSALASPP</sequence>
<evidence type="ECO:0000256" key="6">
    <source>
        <dbReference type="ARBA" id="ARBA00022842"/>
    </source>
</evidence>
<comment type="cofactor">
    <cofactor evidence="1 8">
        <name>Mg(2+)</name>
        <dbReference type="ChEBI" id="CHEBI:18420"/>
    </cofactor>
</comment>
<dbReference type="OrthoDB" id="32625at2"/>
<dbReference type="EC" id="3.1.-.-" evidence="8"/>
<dbReference type="PANTHER" id="PTHR33653">
    <property type="entry name" value="RIBONUCLEASE VAPC2"/>
    <property type="match status" value="1"/>
</dbReference>
<dbReference type="GO" id="GO:0004540">
    <property type="term" value="F:RNA nuclease activity"/>
    <property type="evidence" value="ECO:0007669"/>
    <property type="project" value="InterPro"/>
</dbReference>
<dbReference type="RefSeq" id="WP_090963759.1">
    <property type="nucleotide sequence ID" value="NZ_FOOA01000010.1"/>
</dbReference>
<feature type="binding site" evidence="8">
    <location>
        <position position="101"/>
    </location>
    <ligand>
        <name>Mg(2+)</name>
        <dbReference type="ChEBI" id="CHEBI:18420"/>
    </ligand>
</feature>
<keyword evidence="5 8" id="KW-0378">Hydrolase</keyword>
<dbReference type="HAMAP" id="MF_00265">
    <property type="entry name" value="VapC_Nob1"/>
    <property type="match status" value="1"/>
</dbReference>
<accession>A0A7W6FVQ1</accession>
<dbReference type="AlphaFoldDB" id="A0A7W6FVQ1"/>
<dbReference type="EMBL" id="JACIDO010000009">
    <property type="protein sequence ID" value="MBB3937514.1"/>
    <property type="molecule type" value="Genomic_DNA"/>
</dbReference>
<dbReference type="InterPro" id="IPR029060">
    <property type="entry name" value="PIN-like_dom_sf"/>
</dbReference>
<evidence type="ECO:0000256" key="3">
    <source>
        <dbReference type="ARBA" id="ARBA00022722"/>
    </source>
</evidence>
<evidence type="ECO:0000256" key="5">
    <source>
        <dbReference type="ARBA" id="ARBA00022801"/>
    </source>
</evidence>
<feature type="domain" description="PIN" evidence="9">
    <location>
        <begin position="2"/>
        <end position="126"/>
    </location>
</feature>
<evidence type="ECO:0000256" key="2">
    <source>
        <dbReference type="ARBA" id="ARBA00022649"/>
    </source>
</evidence>
<keyword evidence="11" id="KW-1185">Reference proteome</keyword>
<evidence type="ECO:0000256" key="4">
    <source>
        <dbReference type="ARBA" id="ARBA00022723"/>
    </source>
</evidence>